<name>D7CSL5_TRURR</name>
<sequence length="116" mass="11990">MACAGGVQASLSIAGESVKTSRVRPLAVGEGTAQLVVPPSKRLQFGMTLVTEAWCYDDAGDEIGHVEVARPLRYGHIPGVLVLSPLAAKPTFGPEAGCVAPTAQRGVALCVLSDLY</sequence>
<dbReference type="HOGENOM" id="CLU_2095828_0_0_0"/>
<organism evidence="1 2">
    <name type="scientific">Truepera radiovictrix (strain DSM 17093 / CIP 108686 / LMG 22925 / RQ-24)</name>
    <dbReference type="NCBI Taxonomy" id="649638"/>
    <lineage>
        <taxon>Bacteria</taxon>
        <taxon>Thermotogati</taxon>
        <taxon>Deinococcota</taxon>
        <taxon>Deinococci</taxon>
        <taxon>Trueperales</taxon>
        <taxon>Trueperaceae</taxon>
        <taxon>Truepera</taxon>
    </lineage>
</organism>
<evidence type="ECO:0000313" key="2">
    <source>
        <dbReference type="Proteomes" id="UP000000379"/>
    </source>
</evidence>
<keyword evidence="2" id="KW-1185">Reference proteome</keyword>
<dbReference type="AlphaFoldDB" id="D7CSL5"/>
<evidence type="ECO:0000313" key="1">
    <source>
        <dbReference type="EMBL" id="ADI15435.1"/>
    </source>
</evidence>
<reference evidence="2" key="1">
    <citation type="submission" date="2010-05" db="EMBL/GenBank/DDBJ databases">
        <title>The complete genome of Truepera radiovictris DSM 17093.</title>
        <authorList>
            <consortium name="US DOE Joint Genome Institute (JGI-PGF)"/>
            <person name="Lucas S."/>
            <person name="Copeland A."/>
            <person name="Lapidus A."/>
            <person name="Glavina del Rio T."/>
            <person name="Dalin E."/>
            <person name="Tice H."/>
            <person name="Bruce D."/>
            <person name="Goodwin L."/>
            <person name="Pitluck S."/>
            <person name="Kyrpides N."/>
            <person name="Mavromatis K."/>
            <person name="Ovchinnikova G."/>
            <person name="Munk A.C."/>
            <person name="Detter J.C."/>
            <person name="Han C."/>
            <person name="Tapia R."/>
            <person name="Land M."/>
            <person name="Hauser L."/>
            <person name="Markowitz V."/>
            <person name="Cheng J.-F."/>
            <person name="Hugenholtz P."/>
            <person name="Woyke T."/>
            <person name="Wu D."/>
            <person name="Tindall B."/>
            <person name="Pomrenke H.G."/>
            <person name="Brambilla E."/>
            <person name="Klenk H.-P."/>
            <person name="Eisen J.A."/>
        </authorList>
    </citation>
    <scope>NUCLEOTIDE SEQUENCE [LARGE SCALE GENOMIC DNA]</scope>
    <source>
        <strain evidence="2">DSM 17093 / CIP 108686 / LMG 22925 / RQ-24</strain>
    </source>
</reference>
<dbReference type="Proteomes" id="UP000000379">
    <property type="component" value="Chromosome"/>
</dbReference>
<reference evidence="1 2" key="2">
    <citation type="journal article" date="2011" name="Stand. Genomic Sci.">
        <title>Complete genome sequence of Truepera radiovictrix type strain (RQ-24).</title>
        <authorList>
            <person name="Ivanova N."/>
            <person name="Rohde C."/>
            <person name="Munk C."/>
            <person name="Nolan M."/>
            <person name="Lucas S."/>
            <person name="Del Rio T.G."/>
            <person name="Tice H."/>
            <person name="Deshpande S."/>
            <person name="Cheng J.F."/>
            <person name="Tapia R."/>
            <person name="Han C."/>
            <person name="Goodwin L."/>
            <person name="Pitluck S."/>
            <person name="Liolios K."/>
            <person name="Mavromatis K."/>
            <person name="Mikhailova N."/>
            <person name="Pati A."/>
            <person name="Chen A."/>
            <person name="Palaniappan K."/>
            <person name="Land M."/>
            <person name="Hauser L."/>
            <person name="Chang Y.J."/>
            <person name="Jeffries C.D."/>
            <person name="Brambilla E."/>
            <person name="Rohde M."/>
            <person name="Goker M."/>
            <person name="Tindall B.J."/>
            <person name="Woyke T."/>
            <person name="Bristow J."/>
            <person name="Eisen J.A."/>
            <person name="Markowitz V."/>
            <person name="Hugenholtz P."/>
            <person name="Kyrpides N.C."/>
            <person name="Klenk H.P."/>
            <person name="Lapidus A."/>
        </authorList>
    </citation>
    <scope>NUCLEOTIDE SEQUENCE [LARGE SCALE GENOMIC DNA]</scope>
    <source>
        <strain evidence="2">DSM 17093 / CIP 108686 / LMG 22925 / RQ-24</strain>
    </source>
</reference>
<gene>
    <name evidence="1" type="ordered locus">Trad_2325</name>
</gene>
<accession>D7CSL5</accession>
<proteinExistence type="predicted"/>
<dbReference type="EMBL" id="CP002049">
    <property type="protein sequence ID" value="ADI15435.1"/>
    <property type="molecule type" value="Genomic_DNA"/>
</dbReference>
<protein>
    <submittedName>
        <fullName evidence="1">Uncharacterized protein</fullName>
    </submittedName>
</protein>
<dbReference type="KEGG" id="tra:Trad_2325"/>